<proteinExistence type="predicted"/>
<gene>
    <name evidence="1" type="ORF">BDV28DRAFT_36603</name>
</gene>
<dbReference type="Proteomes" id="UP000327118">
    <property type="component" value="Unassembled WGS sequence"/>
</dbReference>
<name>A0A5N6Z0U1_9EURO</name>
<evidence type="ECO:0000313" key="2">
    <source>
        <dbReference type="Proteomes" id="UP000327118"/>
    </source>
</evidence>
<dbReference type="EMBL" id="ML739218">
    <property type="protein sequence ID" value="KAE8350556.1"/>
    <property type="molecule type" value="Genomic_DNA"/>
</dbReference>
<protein>
    <submittedName>
        <fullName evidence="1">Uncharacterized protein</fullName>
    </submittedName>
</protein>
<evidence type="ECO:0000313" key="1">
    <source>
        <dbReference type="EMBL" id="KAE8350556.1"/>
    </source>
</evidence>
<dbReference type="AlphaFoldDB" id="A0A5N6Z0U1"/>
<reference evidence="2" key="1">
    <citation type="submission" date="2019-04" db="EMBL/GenBank/DDBJ databases">
        <title>Friends and foes A comparative genomics studyof 23 Aspergillus species from section Flavi.</title>
        <authorList>
            <consortium name="DOE Joint Genome Institute"/>
            <person name="Kjaerbolling I."/>
            <person name="Vesth T."/>
            <person name="Frisvad J.C."/>
            <person name="Nybo J.L."/>
            <person name="Theobald S."/>
            <person name="Kildgaard S."/>
            <person name="Isbrandt T."/>
            <person name="Kuo A."/>
            <person name="Sato A."/>
            <person name="Lyhne E.K."/>
            <person name="Kogle M.E."/>
            <person name="Wiebenga A."/>
            <person name="Kun R.S."/>
            <person name="Lubbers R.J."/>
            <person name="Makela M.R."/>
            <person name="Barry K."/>
            <person name="Chovatia M."/>
            <person name="Clum A."/>
            <person name="Daum C."/>
            <person name="Haridas S."/>
            <person name="He G."/>
            <person name="LaButti K."/>
            <person name="Lipzen A."/>
            <person name="Mondo S."/>
            <person name="Riley R."/>
            <person name="Salamov A."/>
            <person name="Simmons B.A."/>
            <person name="Magnuson J.K."/>
            <person name="Henrissat B."/>
            <person name="Mortensen U.H."/>
            <person name="Larsen T.O."/>
            <person name="Devries R.P."/>
            <person name="Grigoriev I.V."/>
            <person name="Machida M."/>
            <person name="Baker S.E."/>
            <person name="Andersen M.R."/>
        </authorList>
    </citation>
    <scope>NUCLEOTIDE SEQUENCE [LARGE SCALE GENOMIC DNA]</scope>
    <source>
        <strain evidence="2">CBS 553.77</strain>
    </source>
</reference>
<organism evidence="1 2">
    <name type="scientific">Aspergillus coremiiformis</name>
    <dbReference type="NCBI Taxonomy" id="138285"/>
    <lineage>
        <taxon>Eukaryota</taxon>
        <taxon>Fungi</taxon>
        <taxon>Dikarya</taxon>
        <taxon>Ascomycota</taxon>
        <taxon>Pezizomycotina</taxon>
        <taxon>Eurotiomycetes</taxon>
        <taxon>Eurotiomycetidae</taxon>
        <taxon>Eurotiales</taxon>
        <taxon>Aspergillaceae</taxon>
        <taxon>Aspergillus</taxon>
        <taxon>Aspergillus subgen. Circumdati</taxon>
    </lineage>
</organism>
<keyword evidence="2" id="KW-1185">Reference proteome</keyword>
<sequence>MRLSITEFCLFVLVGVRSTTSWRLSFLSFSWLSTFVSLILPRPPPPPPPFLLVTRNHYSVPSLALQTCRTNSLTNNPLLRDTILPRGANTLLPSRCSINSPHPRNKRKIVAV</sequence>
<accession>A0A5N6Z0U1</accession>